<dbReference type="Gene3D" id="1.25.40.10">
    <property type="entry name" value="Tetratricopeptide repeat domain"/>
    <property type="match status" value="1"/>
</dbReference>
<protein>
    <recommendedName>
        <fullName evidence="1">SET domain-containing protein</fullName>
    </recommendedName>
</protein>
<reference evidence="2 3" key="1">
    <citation type="journal article" date="2024" name="J. Plant Pathol.">
        <title>Sequence and assembly of the genome of Seiridium unicorne, isolate CBS 538.82, causal agent of cypress canker disease.</title>
        <authorList>
            <person name="Scali E."/>
            <person name="Rocca G.D."/>
            <person name="Danti R."/>
            <person name="Garbelotto M."/>
            <person name="Barberini S."/>
            <person name="Baroncelli R."/>
            <person name="Emiliani G."/>
        </authorList>
    </citation>
    <scope>NUCLEOTIDE SEQUENCE [LARGE SCALE GENOMIC DNA]</scope>
    <source>
        <strain evidence="2 3">BM-138-508</strain>
    </source>
</reference>
<sequence>MKPQQIIPMFAVAAVGKNSLGYMVDYGRCHWENFLGNFENPFCELSPSVPDKVSVAEPKHEEVIRPVATPFTPPVEKPVAKPVVEEEKISDPIPPPPAKANDTKAKSVKLQAQDLWPVATTCIEGYNRTEEFCIYSDHTFAGGRGITILTTPSEALKIAKSPAFTQKDLYKTVKDFNAPESDKWHVEEVPNKGMGLVASRNLQTGEHIMSVSAAIMTDFSIWDHVTLEHVRRMQAQGISYLPKHHQRIFLNLSTHDAAESYEERVYKIILTNAFDISDIEILDRPKDEQGVNFFTVFPEVSRMNHDCRPNAHYYWDSETFTQNVFATRPILAGEEITITYVDMLLPRDERVERLDHTWHFPCACTQCTQDDRLVKASDARIAQILDLQRHFADYSKDSFATSEMAETLISLYQQERLYSRMYEAYTYAAIEYNAVGRPWEAIKYARLAIQHGFIARGAKDEDSYELYELAEDPWEHWSFMMKGKEQKEQPLDSPITTIS</sequence>
<dbReference type="PROSITE" id="PS50280">
    <property type="entry name" value="SET"/>
    <property type="match status" value="1"/>
</dbReference>
<feature type="domain" description="SET" evidence="1">
    <location>
        <begin position="182"/>
        <end position="341"/>
    </location>
</feature>
<evidence type="ECO:0000259" key="1">
    <source>
        <dbReference type="PROSITE" id="PS50280"/>
    </source>
</evidence>
<dbReference type="InterPro" id="IPR011990">
    <property type="entry name" value="TPR-like_helical_dom_sf"/>
</dbReference>
<dbReference type="PANTHER" id="PTHR47332:SF6">
    <property type="entry name" value="SET DOMAIN-CONTAINING PROTEIN"/>
    <property type="match status" value="1"/>
</dbReference>
<dbReference type="InterPro" id="IPR001214">
    <property type="entry name" value="SET_dom"/>
</dbReference>
<dbReference type="Proteomes" id="UP001408356">
    <property type="component" value="Unassembled WGS sequence"/>
</dbReference>
<dbReference type="InterPro" id="IPR053185">
    <property type="entry name" value="SET_domain_protein"/>
</dbReference>
<dbReference type="Gene3D" id="2.170.270.10">
    <property type="entry name" value="SET domain"/>
    <property type="match status" value="1"/>
</dbReference>
<dbReference type="CDD" id="cd20071">
    <property type="entry name" value="SET_SMYD"/>
    <property type="match status" value="1"/>
</dbReference>
<gene>
    <name evidence="2" type="ORF">SUNI508_03031</name>
</gene>
<dbReference type="InterPro" id="IPR046341">
    <property type="entry name" value="SET_dom_sf"/>
</dbReference>
<keyword evidence="3" id="KW-1185">Reference proteome</keyword>
<evidence type="ECO:0000313" key="2">
    <source>
        <dbReference type="EMBL" id="KAK9425670.1"/>
    </source>
</evidence>
<evidence type="ECO:0000313" key="3">
    <source>
        <dbReference type="Proteomes" id="UP001408356"/>
    </source>
</evidence>
<organism evidence="2 3">
    <name type="scientific">Seiridium unicorne</name>
    <dbReference type="NCBI Taxonomy" id="138068"/>
    <lineage>
        <taxon>Eukaryota</taxon>
        <taxon>Fungi</taxon>
        <taxon>Dikarya</taxon>
        <taxon>Ascomycota</taxon>
        <taxon>Pezizomycotina</taxon>
        <taxon>Sordariomycetes</taxon>
        <taxon>Xylariomycetidae</taxon>
        <taxon>Amphisphaeriales</taxon>
        <taxon>Sporocadaceae</taxon>
        <taxon>Seiridium</taxon>
    </lineage>
</organism>
<dbReference type="SMART" id="SM00317">
    <property type="entry name" value="SET"/>
    <property type="match status" value="1"/>
</dbReference>
<dbReference type="Pfam" id="PF00856">
    <property type="entry name" value="SET"/>
    <property type="match status" value="1"/>
</dbReference>
<dbReference type="SUPFAM" id="SSF82199">
    <property type="entry name" value="SET domain"/>
    <property type="match status" value="1"/>
</dbReference>
<accession>A0ABR2VGV9</accession>
<dbReference type="EMBL" id="JARVKF010000013">
    <property type="protein sequence ID" value="KAK9425670.1"/>
    <property type="molecule type" value="Genomic_DNA"/>
</dbReference>
<dbReference type="PANTHER" id="PTHR47332">
    <property type="entry name" value="SET DOMAIN-CONTAINING PROTEIN 5"/>
    <property type="match status" value="1"/>
</dbReference>
<proteinExistence type="predicted"/>
<comment type="caution">
    <text evidence="2">The sequence shown here is derived from an EMBL/GenBank/DDBJ whole genome shotgun (WGS) entry which is preliminary data.</text>
</comment>
<name>A0ABR2VGV9_9PEZI</name>